<name>A0A6J6D1L8_9ZZZZ</name>
<accession>A0A6J6D1L8</accession>
<dbReference type="EMBL" id="CAEZSV010000156">
    <property type="protein sequence ID" value="CAB4557235.1"/>
    <property type="molecule type" value="Genomic_DNA"/>
</dbReference>
<evidence type="ECO:0000256" key="1">
    <source>
        <dbReference type="SAM" id="MobiDB-lite"/>
    </source>
</evidence>
<evidence type="ECO:0000313" key="2">
    <source>
        <dbReference type="EMBL" id="CAB4557235.1"/>
    </source>
</evidence>
<reference evidence="2" key="1">
    <citation type="submission" date="2020-05" db="EMBL/GenBank/DDBJ databases">
        <authorList>
            <person name="Chiriac C."/>
            <person name="Salcher M."/>
            <person name="Ghai R."/>
            <person name="Kavagutti S V."/>
        </authorList>
    </citation>
    <scope>NUCLEOTIDE SEQUENCE</scope>
</reference>
<protein>
    <submittedName>
        <fullName evidence="2">Unannotated protein</fullName>
    </submittedName>
</protein>
<sequence length="174" mass="18579">MQWPALRDIHVSASMNSSSVIVPARTSSANFHASVPEPISLPRNFPLSIGPPVIIKVGISTLDAPINIPGVVLSQPERSTTPSIGLARINSSVSSARRLRYNIVVGRIVTSPSDIAANSNGNPPISHTPRLTDSATRRRCALHGVNSDHVVPMPITGRPSITSGANPWLRIHER</sequence>
<dbReference type="AlphaFoldDB" id="A0A6J6D1L8"/>
<proteinExistence type="predicted"/>
<feature type="region of interest" description="Disordered" evidence="1">
    <location>
        <begin position="115"/>
        <end position="134"/>
    </location>
</feature>
<organism evidence="2">
    <name type="scientific">freshwater metagenome</name>
    <dbReference type="NCBI Taxonomy" id="449393"/>
    <lineage>
        <taxon>unclassified sequences</taxon>
        <taxon>metagenomes</taxon>
        <taxon>ecological metagenomes</taxon>
    </lineage>
</organism>
<gene>
    <name evidence="2" type="ORF">UFOPK1506_00836</name>
</gene>